<protein>
    <submittedName>
        <fullName evidence="8">ECT-like protein</fullName>
    </submittedName>
</protein>
<dbReference type="PANTHER" id="PTHR22906:SF43">
    <property type="entry name" value="PROPERDIN"/>
    <property type="match status" value="1"/>
</dbReference>
<feature type="region of interest" description="Disordered" evidence="6">
    <location>
        <begin position="426"/>
        <end position="445"/>
    </location>
</feature>
<comment type="subcellular location">
    <subcellularLocation>
        <location evidence="1">Secreted</location>
    </subcellularLocation>
</comment>
<evidence type="ECO:0000259" key="7">
    <source>
        <dbReference type="SMART" id="SM00254"/>
    </source>
</evidence>
<dbReference type="InterPro" id="IPR008983">
    <property type="entry name" value="Tumour_necrosis_fac-like_dom"/>
</dbReference>
<evidence type="ECO:0000256" key="5">
    <source>
        <dbReference type="ARBA" id="ARBA00023157"/>
    </source>
</evidence>
<dbReference type="SUPFAM" id="SSF82895">
    <property type="entry name" value="TSP-1 type 1 repeat"/>
    <property type="match status" value="1"/>
</dbReference>
<reference evidence="8" key="1">
    <citation type="submission" date="2022-11" db="EMBL/GenBank/DDBJ databases">
        <title>Centuries of genome instability and evolution in soft-shell clam transmissible cancer (bioRxiv).</title>
        <authorList>
            <person name="Hart S.F.M."/>
            <person name="Yonemitsu M.A."/>
            <person name="Giersch R.M."/>
            <person name="Beal B.F."/>
            <person name="Arriagada G."/>
            <person name="Davis B.W."/>
            <person name="Ostrander E.A."/>
            <person name="Goff S.P."/>
            <person name="Metzger M.J."/>
        </authorList>
    </citation>
    <scope>NUCLEOTIDE SEQUENCE</scope>
    <source>
        <strain evidence="8">MELC-2E11</strain>
        <tissue evidence="8">Siphon/mantle</tissue>
    </source>
</reference>
<evidence type="ECO:0000256" key="4">
    <source>
        <dbReference type="ARBA" id="ARBA00022737"/>
    </source>
</evidence>
<keyword evidence="4" id="KW-0677">Repeat</keyword>
<evidence type="ECO:0000256" key="1">
    <source>
        <dbReference type="ARBA" id="ARBA00004613"/>
    </source>
</evidence>
<dbReference type="Pfam" id="PF00386">
    <property type="entry name" value="C1q"/>
    <property type="match status" value="1"/>
</dbReference>
<dbReference type="PRINTS" id="PR01705">
    <property type="entry name" value="TSP1REPEAT"/>
</dbReference>
<keyword evidence="9" id="KW-1185">Reference proteome</keyword>
<keyword evidence="2" id="KW-0964">Secreted</keyword>
<feature type="domain" description="ShKT" evidence="7">
    <location>
        <begin position="92"/>
        <end position="129"/>
    </location>
</feature>
<evidence type="ECO:0000256" key="3">
    <source>
        <dbReference type="ARBA" id="ARBA00022729"/>
    </source>
</evidence>
<dbReference type="Proteomes" id="UP001164746">
    <property type="component" value="Chromosome 7"/>
</dbReference>
<evidence type="ECO:0000313" key="8">
    <source>
        <dbReference type="EMBL" id="WAR10864.1"/>
    </source>
</evidence>
<dbReference type="Pfam" id="PF00090">
    <property type="entry name" value="TSP_1"/>
    <property type="match status" value="1"/>
</dbReference>
<dbReference type="PANTHER" id="PTHR22906">
    <property type="entry name" value="PROPERDIN"/>
    <property type="match status" value="1"/>
</dbReference>
<evidence type="ECO:0000256" key="2">
    <source>
        <dbReference type="ARBA" id="ARBA00022525"/>
    </source>
</evidence>
<dbReference type="InterPro" id="IPR001073">
    <property type="entry name" value="C1q_dom"/>
</dbReference>
<accession>A0ABY7ER23</accession>
<gene>
    <name evidence="8" type="ORF">MAR_035940</name>
</gene>
<evidence type="ECO:0000256" key="6">
    <source>
        <dbReference type="SAM" id="MobiDB-lite"/>
    </source>
</evidence>
<dbReference type="EMBL" id="CP111018">
    <property type="protein sequence ID" value="WAR10864.1"/>
    <property type="molecule type" value="Genomic_DNA"/>
</dbReference>
<dbReference type="PROSITE" id="PS50092">
    <property type="entry name" value="TSP1"/>
    <property type="match status" value="1"/>
</dbReference>
<name>A0ABY7ER23_MYAAR</name>
<evidence type="ECO:0000313" key="9">
    <source>
        <dbReference type="Proteomes" id="UP001164746"/>
    </source>
</evidence>
<dbReference type="SMART" id="SM00209">
    <property type="entry name" value="TSP1"/>
    <property type="match status" value="1"/>
</dbReference>
<dbReference type="SUPFAM" id="SSF49842">
    <property type="entry name" value="TNF-like"/>
    <property type="match status" value="1"/>
</dbReference>
<dbReference type="Gene3D" id="2.60.120.40">
    <property type="match status" value="1"/>
</dbReference>
<dbReference type="InterPro" id="IPR003582">
    <property type="entry name" value="ShKT_dom"/>
</dbReference>
<dbReference type="Gene3D" id="2.20.100.10">
    <property type="entry name" value="Thrombospondin type-1 (TSP1) repeat"/>
    <property type="match status" value="1"/>
</dbReference>
<proteinExistence type="predicted"/>
<dbReference type="SMART" id="SM00254">
    <property type="entry name" value="ShKT"/>
    <property type="match status" value="1"/>
</dbReference>
<keyword evidence="5" id="KW-1015">Disulfide bond</keyword>
<keyword evidence="3" id="KW-0732">Signal</keyword>
<organism evidence="8 9">
    <name type="scientific">Mya arenaria</name>
    <name type="common">Soft-shell clam</name>
    <dbReference type="NCBI Taxonomy" id="6604"/>
    <lineage>
        <taxon>Eukaryota</taxon>
        <taxon>Metazoa</taxon>
        <taxon>Spiralia</taxon>
        <taxon>Lophotrochozoa</taxon>
        <taxon>Mollusca</taxon>
        <taxon>Bivalvia</taxon>
        <taxon>Autobranchia</taxon>
        <taxon>Heteroconchia</taxon>
        <taxon>Euheterodonta</taxon>
        <taxon>Imparidentia</taxon>
        <taxon>Neoheterodontei</taxon>
        <taxon>Myida</taxon>
        <taxon>Myoidea</taxon>
        <taxon>Myidae</taxon>
        <taxon>Mya</taxon>
    </lineage>
</organism>
<dbReference type="InterPro" id="IPR036383">
    <property type="entry name" value="TSP1_rpt_sf"/>
</dbReference>
<dbReference type="InterPro" id="IPR052065">
    <property type="entry name" value="Compl_asym_regulator"/>
</dbReference>
<sequence>MPDISLKLLESQAHCYDTRLLTSCFVQTTQTSPAIRYEMGCQNNQLCTSSNLHGGAGIIGRALNTRQVTACHECCLSDNCNERLCAHRKPTACIDSASVDCALLNSLLNVCTDVDHAKTICPKYCGLCSLVDGNWADWSTWSQCDVTCESGTQLRTRTCTNPAPNNGGLDCVGSANQTKVCVKELCPEYVNQCMAGGALGLAGVRVLCPVMQDLLLAVGIAITLSRIDLVTTASEIHLKQGYACKDHVLVRANNIFSRNRWMVAGRNGRLGVYVRRDNLGETAAVTIQNHPYPASRDMVYFIAHSYEMSQAHYLICPTVVDNVGNGYHSNNGSFVAPVSGQYSFSAQICTSDTKTLDVQIRHVSSSGSESIKAINRAHGSGDFDCATVSAPIVLNPSDQVRVYTSATVTTPIYEISGSIMRLNQRRPRAAQAEAETEGCTSANRY</sequence>
<dbReference type="InterPro" id="IPR000884">
    <property type="entry name" value="TSP1_rpt"/>
</dbReference>